<evidence type="ECO:0000313" key="1">
    <source>
        <dbReference type="EMBL" id="KAL0184639.1"/>
    </source>
</evidence>
<dbReference type="Proteomes" id="UP001529510">
    <property type="component" value="Unassembled WGS sequence"/>
</dbReference>
<feature type="non-terminal residue" evidence="1">
    <location>
        <position position="80"/>
    </location>
</feature>
<dbReference type="AlphaFoldDB" id="A0ABD0QEG2"/>
<proteinExistence type="predicted"/>
<accession>A0ABD0QEG2</accession>
<gene>
    <name evidence="1" type="ORF">M9458_020335</name>
</gene>
<reference evidence="1 2" key="1">
    <citation type="submission" date="2024-05" db="EMBL/GenBank/DDBJ databases">
        <title>Genome sequencing and assembly of Indian major carp, Cirrhinus mrigala (Hamilton, 1822).</title>
        <authorList>
            <person name="Mohindra V."/>
            <person name="Chowdhury L.M."/>
            <person name="Lal K."/>
            <person name="Jena J.K."/>
        </authorList>
    </citation>
    <scope>NUCLEOTIDE SEQUENCE [LARGE SCALE GENOMIC DNA]</scope>
    <source>
        <strain evidence="1">CM1030</strain>
        <tissue evidence="1">Blood</tissue>
    </source>
</reference>
<organism evidence="1 2">
    <name type="scientific">Cirrhinus mrigala</name>
    <name type="common">Mrigala</name>
    <dbReference type="NCBI Taxonomy" id="683832"/>
    <lineage>
        <taxon>Eukaryota</taxon>
        <taxon>Metazoa</taxon>
        <taxon>Chordata</taxon>
        <taxon>Craniata</taxon>
        <taxon>Vertebrata</taxon>
        <taxon>Euteleostomi</taxon>
        <taxon>Actinopterygii</taxon>
        <taxon>Neopterygii</taxon>
        <taxon>Teleostei</taxon>
        <taxon>Ostariophysi</taxon>
        <taxon>Cypriniformes</taxon>
        <taxon>Cyprinidae</taxon>
        <taxon>Labeoninae</taxon>
        <taxon>Labeonini</taxon>
        <taxon>Cirrhinus</taxon>
    </lineage>
</organism>
<evidence type="ECO:0000313" key="2">
    <source>
        <dbReference type="Proteomes" id="UP001529510"/>
    </source>
</evidence>
<feature type="non-terminal residue" evidence="1">
    <location>
        <position position="1"/>
    </location>
</feature>
<protein>
    <submittedName>
        <fullName evidence="1">Uncharacterized protein</fullName>
    </submittedName>
</protein>
<name>A0ABD0QEG2_CIRMR</name>
<comment type="caution">
    <text evidence="1">The sequence shown here is derived from an EMBL/GenBank/DDBJ whole genome shotgun (WGS) entry which is preliminary data.</text>
</comment>
<keyword evidence="2" id="KW-1185">Reference proteome</keyword>
<sequence>AGKEGASPGSDARLGLDVVEGGRTALDNKTSLLNTPSPRSFAVPRSREFAPYGYGDTITAYDKSALKEAVFDDDVEQFRD</sequence>
<dbReference type="EMBL" id="JAMKFB020000009">
    <property type="protein sequence ID" value="KAL0184639.1"/>
    <property type="molecule type" value="Genomic_DNA"/>
</dbReference>